<evidence type="ECO:0000259" key="2">
    <source>
        <dbReference type="Pfam" id="PF07589"/>
    </source>
</evidence>
<gene>
    <name evidence="3" type="ORF">E7V67_003300</name>
</gene>
<dbReference type="Proteomes" id="UP000321323">
    <property type="component" value="Chromosome"/>
</dbReference>
<dbReference type="EMBL" id="CP136508">
    <property type="protein sequence ID" value="WUR14141.1"/>
    <property type="molecule type" value="Genomic_DNA"/>
</dbReference>
<organism evidence="3 4">
    <name type="scientific">[Empedobacter] haloabium</name>
    <dbReference type="NCBI Taxonomy" id="592317"/>
    <lineage>
        <taxon>Bacteria</taxon>
        <taxon>Pseudomonadati</taxon>
        <taxon>Pseudomonadota</taxon>
        <taxon>Betaproteobacteria</taxon>
        <taxon>Burkholderiales</taxon>
        <taxon>Oxalobacteraceae</taxon>
        <taxon>Telluria group</taxon>
        <taxon>Telluria group incertae sedis</taxon>
    </lineage>
</organism>
<protein>
    <submittedName>
        <fullName evidence="3">PEPxxWA-CTERM sorting domain-containing protein</fullName>
    </submittedName>
</protein>
<keyword evidence="4" id="KW-1185">Reference proteome</keyword>
<proteinExistence type="predicted"/>
<name>A0ABZ1UN99_9BURK</name>
<dbReference type="PROSITE" id="PS00018">
    <property type="entry name" value="EF_HAND_1"/>
    <property type="match status" value="1"/>
</dbReference>
<sequence>MFKKLAIAGMMAGSLAISAAASAANTWQFAYVGFFDEDNWMFVQDRTITGSFTGSDVNHDGIIEKEEITEFVLNGTDYMACSSMNSPYNYCGTDRFRYELGGKLDFSAGTAGTDPERIYGGGYVVRAGIEEYSYRFTPESETRSGAYLWTDETRFSITSLSSGGVTPAVPEPGTWAMILTGLALVAGVARRRRNEPLQPCQR</sequence>
<evidence type="ECO:0000313" key="3">
    <source>
        <dbReference type="EMBL" id="WUR14141.1"/>
    </source>
</evidence>
<evidence type="ECO:0000256" key="1">
    <source>
        <dbReference type="SAM" id="SignalP"/>
    </source>
</evidence>
<dbReference type="Pfam" id="PF07589">
    <property type="entry name" value="PEP-CTERM"/>
    <property type="match status" value="1"/>
</dbReference>
<accession>A0ABZ1UN99</accession>
<dbReference type="InterPro" id="IPR018247">
    <property type="entry name" value="EF_Hand_1_Ca_BS"/>
</dbReference>
<dbReference type="NCBIfam" id="NF035944">
    <property type="entry name" value="PEPxxWA-CTERM"/>
    <property type="match status" value="1"/>
</dbReference>
<feature type="domain" description="Ice-binding protein C-terminal" evidence="2">
    <location>
        <begin position="168"/>
        <end position="193"/>
    </location>
</feature>
<dbReference type="InterPro" id="IPR013424">
    <property type="entry name" value="Ice-binding_C"/>
</dbReference>
<evidence type="ECO:0000313" key="4">
    <source>
        <dbReference type="Proteomes" id="UP000321323"/>
    </source>
</evidence>
<feature type="signal peptide" evidence="1">
    <location>
        <begin position="1"/>
        <end position="23"/>
    </location>
</feature>
<keyword evidence="1" id="KW-0732">Signal</keyword>
<dbReference type="NCBIfam" id="TIGR02595">
    <property type="entry name" value="PEP_CTERM"/>
    <property type="match status" value="1"/>
</dbReference>
<reference evidence="3 4" key="1">
    <citation type="journal article" date="2019" name="Int. J. Syst. Evol. Microbiol.">
        <title>The Draft Whole-Genome Sequence of the Antibiotic Producer Empedobacter haloabium ATCC 31962 Provides Indications for Its Taxonomic Reclassification.</title>
        <authorList>
            <person name="Miess H."/>
            <person name="Arlt P."/>
            <person name="Apel A.K."/>
            <person name="Weber T."/>
            <person name="Nieselt K."/>
            <person name="Hanssen F."/>
            <person name="Czemmel S."/>
            <person name="Nahnsen S."/>
            <person name="Gross H."/>
        </authorList>
    </citation>
    <scope>NUCLEOTIDE SEQUENCE [LARGE SCALE GENOMIC DNA]</scope>
    <source>
        <strain evidence="3 4">ATCC 31962</strain>
    </source>
</reference>
<feature type="chain" id="PRO_5046842509" evidence="1">
    <location>
        <begin position="24"/>
        <end position="202"/>
    </location>
</feature>